<dbReference type="InterPro" id="IPR004014">
    <property type="entry name" value="ATPase_P-typ_cation-transptr_N"/>
</dbReference>
<keyword evidence="12" id="KW-0406">Ion transport</keyword>
<dbReference type="eggNOG" id="KOG0205">
    <property type="taxonomic scope" value="Eukaryota"/>
</dbReference>
<evidence type="ECO:0000256" key="10">
    <source>
        <dbReference type="ARBA" id="ARBA00022989"/>
    </source>
</evidence>
<dbReference type="InterPro" id="IPR008250">
    <property type="entry name" value="ATPase_P-typ_transduc_dom_A_sf"/>
</dbReference>
<dbReference type="SMART" id="SM00831">
    <property type="entry name" value="Cation_ATPase_N"/>
    <property type="match status" value="1"/>
</dbReference>
<dbReference type="NCBIfam" id="TIGR01494">
    <property type="entry name" value="ATPase_P-type"/>
    <property type="match status" value="2"/>
</dbReference>
<feature type="region of interest" description="Disordered" evidence="13">
    <location>
        <begin position="1"/>
        <end position="29"/>
    </location>
</feature>
<feature type="transmembrane region" description="Helical" evidence="12">
    <location>
        <begin position="68"/>
        <end position="92"/>
    </location>
</feature>
<evidence type="ECO:0000256" key="12">
    <source>
        <dbReference type="RuleBase" id="RU362083"/>
    </source>
</evidence>
<dbReference type="InterPro" id="IPR059000">
    <property type="entry name" value="ATPase_P-type_domA"/>
</dbReference>
<comment type="catalytic activity">
    <reaction evidence="12">
        <text>ATP + H2O + H(+)(in) = ADP + phosphate + 2 H(+)(out)</text>
        <dbReference type="Rhea" id="RHEA:20852"/>
        <dbReference type="ChEBI" id="CHEBI:15377"/>
        <dbReference type="ChEBI" id="CHEBI:15378"/>
        <dbReference type="ChEBI" id="CHEBI:30616"/>
        <dbReference type="ChEBI" id="CHEBI:43474"/>
        <dbReference type="ChEBI" id="CHEBI:456216"/>
        <dbReference type="EC" id="7.1.2.1"/>
    </reaction>
</comment>
<dbReference type="InterPro" id="IPR036412">
    <property type="entry name" value="HAD-like_sf"/>
</dbReference>
<comment type="subcellular location">
    <subcellularLocation>
        <location evidence="12">Cell membrane</location>
        <topology evidence="12">Multi-pass membrane protein</topology>
    </subcellularLocation>
    <subcellularLocation>
        <location evidence="1">Membrane</location>
        <topology evidence="1">Multi-pass membrane protein</topology>
    </subcellularLocation>
</comment>
<dbReference type="Pfam" id="PF00702">
    <property type="entry name" value="Hydrolase"/>
    <property type="match status" value="1"/>
</dbReference>
<dbReference type="OMA" id="ILNMSEC"/>
<protein>
    <recommendedName>
        <fullName evidence="12">Plasma membrane ATPase</fullName>
        <ecNumber evidence="12">7.1.2.1</ecNumber>
    </recommendedName>
</protein>
<feature type="transmembrane region" description="Helical" evidence="12">
    <location>
        <begin position="751"/>
        <end position="768"/>
    </location>
</feature>
<dbReference type="SFLD" id="SFLDG00002">
    <property type="entry name" value="C1.7:_P-type_atpase_like"/>
    <property type="match status" value="1"/>
</dbReference>
<dbReference type="Proteomes" id="UP000011087">
    <property type="component" value="Unassembled WGS sequence"/>
</dbReference>
<keyword evidence="7 12" id="KW-0067">ATP-binding</keyword>
<dbReference type="FunFam" id="3.40.1110.10:FF:000005">
    <property type="entry name" value="Plasma membrane ATPase"/>
    <property type="match status" value="1"/>
</dbReference>
<dbReference type="SFLD" id="SFLDF00027">
    <property type="entry name" value="p-type_atpase"/>
    <property type="match status" value="1"/>
</dbReference>
<keyword evidence="11 12" id="KW-0472">Membrane</keyword>
<dbReference type="PRINTS" id="PR00120">
    <property type="entry name" value="HATPASE"/>
</dbReference>
<keyword evidence="17" id="KW-1185">Reference proteome</keyword>
<keyword evidence="12" id="KW-0375">Hydrogen ion transport</keyword>
<comment type="similarity">
    <text evidence="2 12">Belongs to the cation transport ATPase (P-type) (TC 3.A.3) family. Type IIIA subfamily.</text>
</comment>
<evidence type="ECO:0000256" key="13">
    <source>
        <dbReference type="SAM" id="MobiDB-lite"/>
    </source>
</evidence>
<evidence type="ECO:0000256" key="4">
    <source>
        <dbReference type="ARBA" id="ARBA00022692"/>
    </source>
</evidence>
<dbReference type="GO" id="GO:0016887">
    <property type="term" value="F:ATP hydrolysis activity"/>
    <property type="evidence" value="ECO:0007669"/>
    <property type="project" value="InterPro"/>
</dbReference>
<proteinExistence type="inferred from homology"/>
<dbReference type="SUPFAM" id="SSF81665">
    <property type="entry name" value="Calcium ATPase, transmembrane domain M"/>
    <property type="match status" value="1"/>
</dbReference>
<feature type="transmembrane region" description="Helical" evidence="12">
    <location>
        <begin position="632"/>
        <end position="653"/>
    </location>
</feature>
<dbReference type="InterPro" id="IPR006534">
    <property type="entry name" value="P-type_ATPase_IIIA"/>
</dbReference>
<dbReference type="HOGENOM" id="CLU_002360_6_4_1"/>
<dbReference type="EMBL" id="JH993217">
    <property type="protein sequence ID" value="EKX32039.1"/>
    <property type="molecule type" value="Genomic_DNA"/>
</dbReference>
<feature type="transmembrane region" description="Helical" evidence="12">
    <location>
        <begin position="707"/>
        <end position="731"/>
    </location>
</feature>
<dbReference type="PROSITE" id="PS00154">
    <property type="entry name" value="ATPASE_E1_E2"/>
    <property type="match status" value="1"/>
</dbReference>
<evidence type="ECO:0000256" key="3">
    <source>
        <dbReference type="ARBA" id="ARBA00022553"/>
    </source>
</evidence>
<dbReference type="GO" id="GO:0120029">
    <property type="term" value="P:proton export across plasma membrane"/>
    <property type="evidence" value="ECO:0007669"/>
    <property type="project" value="UniProtKB-UniRule"/>
</dbReference>
<dbReference type="AlphaFoldDB" id="L1I809"/>
<evidence type="ECO:0000256" key="7">
    <source>
        <dbReference type="ARBA" id="ARBA00022840"/>
    </source>
</evidence>
<keyword evidence="10 12" id="KW-1133">Transmembrane helix</keyword>
<reference evidence="15 17" key="1">
    <citation type="journal article" date="2012" name="Nature">
        <title>Algal genomes reveal evolutionary mosaicism and the fate of nucleomorphs.</title>
        <authorList>
            <consortium name="DOE Joint Genome Institute"/>
            <person name="Curtis B.A."/>
            <person name="Tanifuji G."/>
            <person name="Burki F."/>
            <person name="Gruber A."/>
            <person name="Irimia M."/>
            <person name="Maruyama S."/>
            <person name="Arias M.C."/>
            <person name="Ball S.G."/>
            <person name="Gile G.H."/>
            <person name="Hirakawa Y."/>
            <person name="Hopkins J.F."/>
            <person name="Kuo A."/>
            <person name="Rensing S.A."/>
            <person name="Schmutz J."/>
            <person name="Symeonidi A."/>
            <person name="Elias M."/>
            <person name="Eveleigh R.J."/>
            <person name="Herman E.K."/>
            <person name="Klute M.J."/>
            <person name="Nakayama T."/>
            <person name="Obornik M."/>
            <person name="Reyes-Prieto A."/>
            <person name="Armbrust E.V."/>
            <person name="Aves S.J."/>
            <person name="Beiko R.G."/>
            <person name="Coutinho P."/>
            <person name="Dacks J.B."/>
            <person name="Durnford D.G."/>
            <person name="Fast N.M."/>
            <person name="Green B.R."/>
            <person name="Grisdale C.J."/>
            <person name="Hempel F."/>
            <person name="Henrissat B."/>
            <person name="Hoppner M.P."/>
            <person name="Ishida K."/>
            <person name="Kim E."/>
            <person name="Koreny L."/>
            <person name="Kroth P.G."/>
            <person name="Liu Y."/>
            <person name="Malik S.B."/>
            <person name="Maier U.G."/>
            <person name="McRose D."/>
            <person name="Mock T."/>
            <person name="Neilson J.A."/>
            <person name="Onodera N.T."/>
            <person name="Poole A.M."/>
            <person name="Pritham E.J."/>
            <person name="Richards T.A."/>
            <person name="Rocap G."/>
            <person name="Roy S.W."/>
            <person name="Sarai C."/>
            <person name="Schaack S."/>
            <person name="Shirato S."/>
            <person name="Slamovits C.H."/>
            <person name="Spencer D.F."/>
            <person name="Suzuki S."/>
            <person name="Worden A.Z."/>
            <person name="Zauner S."/>
            <person name="Barry K."/>
            <person name="Bell C."/>
            <person name="Bharti A.K."/>
            <person name="Crow J.A."/>
            <person name="Grimwood J."/>
            <person name="Kramer R."/>
            <person name="Lindquist E."/>
            <person name="Lucas S."/>
            <person name="Salamov A."/>
            <person name="McFadden G.I."/>
            <person name="Lane C.E."/>
            <person name="Keeling P.J."/>
            <person name="Gray M.W."/>
            <person name="Grigoriev I.V."/>
            <person name="Archibald J.M."/>
        </authorList>
    </citation>
    <scope>NUCLEOTIDE SEQUENCE</scope>
    <source>
        <strain evidence="15 17">CCMP2712</strain>
    </source>
</reference>
<dbReference type="OrthoDB" id="116380at2759"/>
<feature type="transmembrane region" description="Helical" evidence="12">
    <location>
        <begin position="265"/>
        <end position="288"/>
    </location>
</feature>
<dbReference type="RefSeq" id="XP_005819019.1">
    <property type="nucleotide sequence ID" value="XM_005818962.1"/>
</dbReference>
<dbReference type="PaxDb" id="55529-EKX32039"/>
<keyword evidence="4 12" id="KW-0812">Transmembrane</keyword>
<dbReference type="SUPFAM" id="SSF81653">
    <property type="entry name" value="Calcium ATPase, transduction domain A"/>
    <property type="match status" value="1"/>
</dbReference>
<organism evidence="15">
    <name type="scientific">Guillardia theta (strain CCMP2712)</name>
    <name type="common">Cryptophyte</name>
    <dbReference type="NCBI Taxonomy" id="905079"/>
    <lineage>
        <taxon>Eukaryota</taxon>
        <taxon>Cryptophyceae</taxon>
        <taxon>Pyrenomonadales</taxon>
        <taxon>Geminigeraceae</taxon>
        <taxon>Guillardia</taxon>
    </lineage>
</organism>
<dbReference type="Gene3D" id="3.40.1110.10">
    <property type="entry name" value="Calcium-transporting ATPase, cytoplasmic domain N"/>
    <property type="match status" value="1"/>
</dbReference>
<name>L1I809_GUITC</name>
<dbReference type="Pfam" id="PF00122">
    <property type="entry name" value="E1-E2_ATPase"/>
    <property type="match status" value="1"/>
</dbReference>
<dbReference type="InterPro" id="IPR023299">
    <property type="entry name" value="ATPase_P-typ_cyto_dom_N"/>
</dbReference>
<evidence type="ECO:0000259" key="14">
    <source>
        <dbReference type="SMART" id="SM00831"/>
    </source>
</evidence>
<dbReference type="Gene3D" id="1.20.1110.10">
    <property type="entry name" value="Calcium-transporting ATPase, transmembrane domain"/>
    <property type="match status" value="1"/>
</dbReference>
<dbReference type="GO" id="GO:0008553">
    <property type="term" value="F:P-type proton-exporting transporter activity"/>
    <property type="evidence" value="ECO:0007669"/>
    <property type="project" value="UniProtKB-UniRule"/>
</dbReference>
<evidence type="ECO:0000256" key="2">
    <source>
        <dbReference type="ARBA" id="ARBA00008804"/>
    </source>
</evidence>
<feature type="transmembrane region" description="Helical" evidence="12">
    <location>
        <begin position="789"/>
        <end position="807"/>
    </location>
</feature>
<dbReference type="GO" id="GO:0005886">
    <property type="term" value="C:plasma membrane"/>
    <property type="evidence" value="ECO:0007669"/>
    <property type="project" value="UniProtKB-SubCell"/>
</dbReference>
<evidence type="ECO:0000256" key="5">
    <source>
        <dbReference type="ARBA" id="ARBA00022723"/>
    </source>
</evidence>
<evidence type="ECO:0000313" key="17">
    <source>
        <dbReference type="Proteomes" id="UP000011087"/>
    </source>
</evidence>
<dbReference type="InterPro" id="IPR018303">
    <property type="entry name" value="ATPase_P-typ_P_site"/>
</dbReference>
<dbReference type="KEGG" id="gtt:GUITHDRAFT_82635"/>
<dbReference type="STRING" id="905079.L1I809"/>
<keyword evidence="3" id="KW-0597">Phosphoprotein</keyword>
<feature type="transmembrane region" description="Helical" evidence="12">
    <location>
        <begin position="233"/>
        <end position="253"/>
    </location>
</feature>
<feature type="transmembrane region" description="Helical" evidence="12">
    <location>
        <begin position="673"/>
        <end position="695"/>
    </location>
</feature>
<accession>L1I809</accession>
<dbReference type="CDD" id="cd02076">
    <property type="entry name" value="P-type_ATPase_H"/>
    <property type="match status" value="1"/>
</dbReference>
<evidence type="ECO:0000256" key="6">
    <source>
        <dbReference type="ARBA" id="ARBA00022741"/>
    </source>
</evidence>
<dbReference type="InterPro" id="IPR001757">
    <property type="entry name" value="P_typ_ATPase"/>
</dbReference>
<dbReference type="SFLD" id="SFLDS00003">
    <property type="entry name" value="Haloacid_Dehalogenase"/>
    <property type="match status" value="1"/>
</dbReference>
<keyword evidence="8 12" id="KW-0460">Magnesium</keyword>
<keyword evidence="9 12" id="KW-1278">Translocase</keyword>
<sequence length="887" mass="97551">MQRKKSQEVVDEDDEKENKVEFTPAPKDGLTSHEAEELLKKWGKNELVEKVTPKWLIFLRLLTGPMPIMLWIASLIELIIGNYADMAILLIIQFTNAGISFYETTKAGDAVAALKASLKPRATCKRDGQWQDIDATLLVPGDLVLLAAGSAVPADCYVNEGMIEVDQSAMTGESLPVKFRRGDVCKLGSNVVRGETEGTVETTGQNTFFGKTAQMLQSVGNDGGSLQILLMRIMLILVVLSLTLCIIALIYLIADSEIVKESLSFAVVVLVASIPLAIEIVTTTTLALGSRQLSARGAIVTRLGSIEEMAGMDMLCSDKTGTLTLNKMVIQEDCPTYSPGETYESVLFQAALAAKWKEPPRDALDTMVLKTSGQDLSKCDAYTQLDFQPFDPRLKRTEGKLQGPDGKIFRITKGAPHVILNMCHNKDEIKPLVDAKVHELGTRGIRSLALARMDDEDGKWRMLGILTFLDPPRPDTKHTIEKCHEFGVYVKMITGDHLVIAKETARVLGMGQDIFGSDGLPVLGEGGSVPDDLVEQYGTKICPADGFASVFPEHKYLIVETLRKAGFRVGMTGDGVNDAPALKRADVGIAVQGATDAARAAADIVLTGEGLSVVVDGIVISREIFTRLKNFISYRIAATLQLLTFFFIAVFAFPPLHYYRANGFWPAFFQLPVLMLMLITLLNDGALISIGYDAVNPSTVPEQWNLTRLFVVAIVLAAVACGSSLLLLFCALDSNNPNGVFASMGIPPMEYGKIICMIYLKVSLSDFLTLFSCRTQEAPFFSHTPGKPLMVAVVVSLTISTFLASYWPEGSLDGLPVMGLARGTYKLMPLWIWIYCIIWWFIQDIFKIITIRTILKYDLFPFNKPDMHMWKQKAGLQDNPNDPHYKV</sequence>
<reference evidence="17" key="2">
    <citation type="submission" date="2012-11" db="EMBL/GenBank/DDBJ databases">
        <authorList>
            <person name="Kuo A."/>
            <person name="Curtis B.A."/>
            <person name="Tanifuji G."/>
            <person name="Burki F."/>
            <person name="Gruber A."/>
            <person name="Irimia M."/>
            <person name="Maruyama S."/>
            <person name="Arias M.C."/>
            <person name="Ball S.G."/>
            <person name="Gile G.H."/>
            <person name="Hirakawa Y."/>
            <person name="Hopkins J.F."/>
            <person name="Rensing S.A."/>
            <person name="Schmutz J."/>
            <person name="Symeonidi A."/>
            <person name="Elias M."/>
            <person name="Eveleigh R.J."/>
            <person name="Herman E.K."/>
            <person name="Klute M.J."/>
            <person name="Nakayama T."/>
            <person name="Obornik M."/>
            <person name="Reyes-Prieto A."/>
            <person name="Armbrust E.V."/>
            <person name="Aves S.J."/>
            <person name="Beiko R.G."/>
            <person name="Coutinho P."/>
            <person name="Dacks J.B."/>
            <person name="Durnford D.G."/>
            <person name="Fast N.M."/>
            <person name="Green B.R."/>
            <person name="Grisdale C."/>
            <person name="Hempe F."/>
            <person name="Henrissat B."/>
            <person name="Hoppner M.P."/>
            <person name="Ishida K.-I."/>
            <person name="Kim E."/>
            <person name="Koreny L."/>
            <person name="Kroth P.G."/>
            <person name="Liu Y."/>
            <person name="Malik S.-B."/>
            <person name="Maier U.G."/>
            <person name="McRose D."/>
            <person name="Mock T."/>
            <person name="Neilson J.A."/>
            <person name="Onodera N.T."/>
            <person name="Poole A.M."/>
            <person name="Pritham E.J."/>
            <person name="Richards T.A."/>
            <person name="Rocap G."/>
            <person name="Roy S.W."/>
            <person name="Sarai C."/>
            <person name="Schaack S."/>
            <person name="Shirato S."/>
            <person name="Slamovits C.H."/>
            <person name="Spencer D.F."/>
            <person name="Suzuki S."/>
            <person name="Worden A.Z."/>
            <person name="Zauner S."/>
            <person name="Barry K."/>
            <person name="Bell C."/>
            <person name="Bharti A.K."/>
            <person name="Crow J.A."/>
            <person name="Grimwood J."/>
            <person name="Kramer R."/>
            <person name="Lindquist E."/>
            <person name="Lucas S."/>
            <person name="Salamov A."/>
            <person name="McFadden G.I."/>
            <person name="Lane C.E."/>
            <person name="Keeling P.J."/>
            <person name="Gray M.W."/>
            <person name="Grigoriev I.V."/>
            <person name="Archibald J.M."/>
        </authorList>
    </citation>
    <scope>NUCLEOTIDE SEQUENCE</scope>
    <source>
        <strain evidence="17">CCMP2712</strain>
    </source>
</reference>
<dbReference type="InterPro" id="IPR023214">
    <property type="entry name" value="HAD_sf"/>
</dbReference>
<dbReference type="EC" id="7.1.2.1" evidence="12"/>
<dbReference type="GeneID" id="17288768"/>
<dbReference type="Gene3D" id="3.40.50.1000">
    <property type="entry name" value="HAD superfamily/HAD-like"/>
    <property type="match status" value="1"/>
</dbReference>
<dbReference type="Gene3D" id="2.70.150.10">
    <property type="entry name" value="Calcium-transporting ATPase, cytoplasmic transduction domain A"/>
    <property type="match status" value="1"/>
</dbReference>
<dbReference type="Pfam" id="PF00690">
    <property type="entry name" value="Cation_ATPase_N"/>
    <property type="match status" value="1"/>
</dbReference>
<evidence type="ECO:0000313" key="15">
    <source>
        <dbReference type="EMBL" id="EKX32039.1"/>
    </source>
</evidence>
<evidence type="ECO:0000256" key="8">
    <source>
        <dbReference type="ARBA" id="ARBA00022842"/>
    </source>
</evidence>
<gene>
    <name evidence="15" type="ORF">GUITHDRAFT_82635</name>
</gene>
<feature type="transmembrane region" description="Helical" evidence="12">
    <location>
        <begin position="827"/>
        <end position="846"/>
    </location>
</feature>
<dbReference type="FunFam" id="3.40.50.1000:FF:000211">
    <property type="entry name" value="Plasma membrane ATPase"/>
    <property type="match status" value="1"/>
</dbReference>
<dbReference type="PRINTS" id="PR00119">
    <property type="entry name" value="CATATPASE"/>
</dbReference>
<dbReference type="EnsemblProtists" id="EKX32039">
    <property type="protein sequence ID" value="EKX32039"/>
    <property type="gene ID" value="GUITHDRAFT_82635"/>
</dbReference>
<feature type="domain" description="Cation-transporting P-type ATPase N-terminal" evidence="14">
    <location>
        <begin position="14"/>
        <end position="82"/>
    </location>
</feature>
<evidence type="ECO:0000256" key="1">
    <source>
        <dbReference type="ARBA" id="ARBA00004141"/>
    </source>
</evidence>
<dbReference type="GO" id="GO:0046872">
    <property type="term" value="F:metal ion binding"/>
    <property type="evidence" value="ECO:0007669"/>
    <property type="project" value="UniProtKB-KW"/>
</dbReference>
<dbReference type="InterPro" id="IPR023298">
    <property type="entry name" value="ATPase_P-typ_TM_dom_sf"/>
</dbReference>
<reference evidence="16" key="3">
    <citation type="submission" date="2015-06" db="UniProtKB">
        <authorList>
            <consortium name="EnsemblProtists"/>
        </authorList>
    </citation>
    <scope>IDENTIFICATION</scope>
</reference>
<keyword evidence="5" id="KW-0479">Metal-binding</keyword>
<dbReference type="GO" id="GO:0005524">
    <property type="term" value="F:ATP binding"/>
    <property type="evidence" value="ECO:0007669"/>
    <property type="project" value="UniProtKB-UniRule"/>
</dbReference>
<keyword evidence="12" id="KW-0813">Transport</keyword>
<keyword evidence="6 12" id="KW-0547">Nucleotide-binding</keyword>
<evidence type="ECO:0000313" key="16">
    <source>
        <dbReference type="EnsemblProtists" id="EKX32039"/>
    </source>
</evidence>
<dbReference type="InterPro" id="IPR044492">
    <property type="entry name" value="P_typ_ATPase_HD_dom"/>
</dbReference>
<dbReference type="PANTHER" id="PTHR42861">
    <property type="entry name" value="CALCIUM-TRANSPORTING ATPASE"/>
    <property type="match status" value="1"/>
</dbReference>
<dbReference type="FunFam" id="2.70.150.10:FF:000042">
    <property type="entry name" value="Plasma membrane ATPase"/>
    <property type="match status" value="1"/>
</dbReference>
<dbReference type="SUPFAM" id="SSF56784">
    <property type="entry name" value="HAD-like"/>
    <property type="match status" value="1"/>
</dbReference>
<evidence type="ECO:0000256" key="9">
    <source>
        <dbReference type="ARBA" id="ARBA00022967"/>
    </source>
</evidence>
<dbReference type="NCBIfam" id="TIGR01647">
    <property type="entry name" value="ATPase-IIIA_H"/>
    <property type="match status" value="1"/>
</dbReference>
<evidence type="ECO:0000256" key="11">
    <source>
        <dbReference type="ARBA" id="ARBA00023136"/>
    </source>
</evidence>